<evidence type="ECO:0000256" key="4">
    <source>
        <dbReference type="ARBA" id="ARBA00022692"/>
    </source>
</evidence>
<keyword evidence="8" id="KW-0675">Receptor</keyword>
<name>A0A8S3WKK3_PARAO</name>
<keyword evidence="4 10" id="KW-0812">Transmembrane</keyword>
<dbReference type="Proteomes" id="UP000691718">
    <property type="component" value="Unassembled WGS sequence"/>
</dbReference>
<keyword evidence="12" id="KW-1185">Reference proteome</keyword>
<comment type="subcellular location">
    <subcellularLocation>
        <location evidence="1">Cell membrane</location>
        <topology evidence="1">Multi-pass membrane protein</topology>
    </subcellularLocation>
</comment>
<dbReference type="GO" id="GO:0007165">
    <property type="term" value="P:signal transduction"/>
    <property type="evidence" value="ECO:0007669"/>
    <property type="project" value="UniProtKB-KW"/>
</dbReference>
<evidence type="ECO:0000256" key="9">
    <source>
        <dbReference type="ARBA" id="ARBA00023224"/>
    </source>
</evidence>
<proteinExistence type="predicted"/>
<keyword evidence="2" id="KW-1003">Cell membrane</keyword>
<evidence type="ECO:0000256" key="7">
    <source>
        <dbReference type="ARBA" id="ARBA00023136"/>
    </source>
</evidence>
<evidence type="ECO:0000256" key="3">
    <source>
        <dbReference type="ARBA" id="ARBA00022606"/>
    </source>
</evidence>
<evidence type="ECO:0000256" key="5">
    <source>
        <dbReference type="ARBA" id="ARBA00022725"/>
    </source>
</evidence>
<dbReference type="GO" id="GO:0005886">
    <property type="term" value="C:plasma membrane"/>
    <property type="evidence" value="ECO:0007669"/>
    <property type="project" value="UniProtKB-SubCell"/>
</dbReference>
<dbReference type="GO" id="GO:0004984">
    <property type="term" value="F:olfactory receptor activity"/>
    <property type="evidence" value="ECO:0007669"/>
    <property type="project" value="InterPro"/>
</dbReference>
<protein>
    <submittedName>
        <fullName evidence="11">(apollo) hypothetical protein</fullName>
    </submittedName>
</protein>
<dbReference type="GO" id="GO:0005549">
    <property type="term" value="F:odorant binding"/>
    <property type="evidence" value="ECO:0007669"/>
    <property type="project" value="InterPro"/>
</dbReference>
<dbReference type="InterPro" id="IPR004117">
    <property type="entry name" value="7tm6_olfct_rcpt"/>
</dbReference>
<dbReference type="PANTHER" id="PTHR21137">
    <property type="entry name" value="ODORANT RECEPTOR"/>
    <property type="match status" value="1"/>
</dbReference>
<feature type="transmembrane region" description="Helical" evidence="10">
    <location>
        <begin position="44"/>
        <end position="72"/>
    </location>
</feature>
<keyword evidence="5" id="KW-0552">Olfaction</keyword>
<keyword evidence="9" id="KW-0807">Transducer</keyword>
<keyword evidence="7 10" id="KW-0472">Membrane</keyword>
<keyword evidence="6 10" id="KW-1133">Transmembrane helix</keyword>
<reference evidence="11" key="1">
    <citation type="submission" date="2021-04" db="EMBL/GenBank/DDBJ databases">
        <authorList>
            <person name="Tunstrom K."/>
        </authorList>
    </citation>
    <scope>NUCLEOTIDE SEQUENCE</scope>
</reference>
<dbReference type="OrthoDB" id="8196465at2759"/>
<dbReference type="AlphaFoldDB" id="A0A8S3WKK3"/>
<accession>A0A8S3WKK3</accession>
<organism evidence="11 12">
    <name type="scientific">Parnassius apollo</name>
    <name type="common">Apollo butterfly</name>
    <name type="synonym">Papilio apollo</name>
    <dbReference type="NCBI Taxonomy" id="110799"/>
    <lineage>
        <taxon>Eukaryota</taxon>
        <taxon>Metazoa</taxon>
        <taxon>Ecdysozoa</taxon>
        <taxon>Arthropoda</taxon>
        <taxon>Hexapoda</taxon>
        <taxon>Insecta</taxon>
        <taxon>Pterygota</taxon>
        <taxon>Neoptera</taxon>
        <taxon>Endopterygota</taxon>
        <taxon>Lepidoptera</taxon>
        <taxon>Glossata</taxon>
        <taxon>Ditrysia</taxon>
        <taxon>Papilionoidea</taxon>
        <taxon>Papilionidae</taxon>
        <taxon>Parnassiinae</taxon>
        <taxon>Parnassini</taxon>
        <taxon>Parnassius</taxon>
        <taxon>Parnassius</taxon>
    </lineage>
</organism>
<dbReference type="PANTHER" id="PTHR21137:SF35">
    <property type="entry name" value="ODORANT RECEPTOR 19A-RELATED"/>
    <property type="match status" value="1"/>
</dbReference>
<feature type="transmembrane region" description="Helical" evidence="10">
    <location>
        <begin position="84"/>
        <end position="104"/>
    </location>
</feature>
<evidence type="ECO:0000256" key="1">
    <source>
        <dbReference type="ARBA" id="ARBA00004651"/>
    </source>
</evidence>
<evidence type="ECO:0000256" key="10">
    <source>
        <dbReference type="SAM" id="Phobius"/>
    </source>
</evidence>
<dbReference type="EMBL" id="CAJQZP010000518">
    <property type="protein sequence ID" value="CAG4965516.1"/>
    <property type="molecule type" value="Genomic_DNA"/>
</dbReference>
<sequence length="187" mass="21499">MARFVMNAYTVMCVGAVTASYLYHRWRNGYYSCSFYSIYKYVTMIENAFSLASALQFMLSAMVLCLVGVQFLSIENPSSHCMQIMWMAVYLTCMLTEVFILCWFGNQLIIKSLELQNAAFASPWLGTDSTDKLFIIILMERSKRPLQVTAGKIFTLSLDAYTNLINWSYKAFAVMRNMKNNVVIFDE</sequence>
<dbReference type="Pfam" id="PF02949">
    <property type="entry name" value="7tm_6"/>
    <property type="match status" value="1"/>
</dbReference>
<gene>
    <name evidence="11" type="ORF">PAPOLLO_LOCUS7407</name>
</gene>
<evidence type="ECO:0000256" key="2">
    <source>
        <dbReference type="ARBA" id="ARBA00022475"/>
    </source>
</evidence>
<evidence type="ECO:0000256" key="8">
    <source>
        <dbReference type="ARBA" id="ARBA00023170"/>
    </source>
</evidence>
<evidence type="ECO:0000256" key="6">
    <source>
        <dbReference type="ARBA" id="ARBA00022989"/>
    </source>
</evidence>
<evidence type="ECO:0000313" key="11">
    <source>
        <dbReference type="EMBL" id="CAG4965516.1"/>
    </source>
</evidence>
<feature type="transmembrane region" description="Helical" evidence="10">
    <location>
        <begin position="6"/>
        <end position="23"/>
    </location>
</feature>
<comment type="caution">
    <text evidence="11">The sequence shown here is derived from an EMBL/GenBank/DDBJ whole genome shotgun (WGS) entry which is preliminary data.</text>
</comment>
<evidence type="ECO:0000313" key="12">
    <source>
        <dbReference type="Proteomes" id="UP000691718"/>
    </source>
</evidence>
<keyword evidence="3" id="KW-0716">Sensory transduction</keyword>